<protein>
    <submittedName>
        <fullName evidence="13">Leukotriene A4 hydrolase, isoform CRA_d</fullName>
    </submittedName>
</protein>
<feature type="active site" description="Proton donor" evidence="9">
    <location>
        <position position="381"/>
    </location>
</feature>
<evidence type="ECO:0000313" key="14">
    <source>
        <dbReference type="Proteomes" id="UP000232688"/>
    </source>
</evidence>
<dbReference type="InterPro" id="IPR027268">
    <property type="entry name" value="Peptidase_M4/M1_CTD_sf"/>
</dbReference>
<dbReference type="GO" id="GO:0004177">
    <property type="term" value="F:aminopeptidase activity"/>
    <property type="evidence" value="ECO:0007669"/>
    <property type="project" value="TreeGrafter"/>
</dbReference>
<dbReference type="FunFam" id="2.60.40.1730:FF:000004">
    <property type="entry name" value="Leukotriene A(4) hydrolase"/>
    <property type="match status" value="1"/>
</dbReference>
<dbReference type="PRINTS" id="PR00756">
    <property type="entry name" value="ALADIPTASE"/>
</dbReference>
<dbReference type="FunFam" id="3.30.2010.30:FF:000001">
    <property type="entry name" value="Leukotriene A(4) hydrolase"/>
    <property type="match status" value="1"/>
</dbReference>
<dbReference type="VEuPathDB" id="FungiDB:RhiirA1_371345"/>
<evidence type="ECO:0000256" key="4">
    <source>
        <dbReference type="ARBA" id="ARBA00022670"/>
    </source>
</evidence>
<evidence type="ECO:0000256" key="3">
    <source>
        <dbReference type="ARBA" id="ARBA00022490"/>
    </source>
</evidence>
<feature type="binding site" evidence="10">
    <location>
        <position position="297"/>
    </location>
    <ligand>
        <name>Zn(2+)</name>
        <dbReference type="ChEBI" id="CHEBI:29105"/>
        <note>catalytic</note>
    </ligand>
</feature>
<dbReference type="EMBL" id="LLXH01003564">
    <property type="protein sequence ID" value="PKC54080.1"/>
    <property type="molecule type" value="Genomic_DNA"/>
</dbReference>
<evidence type="ECO:0000256" key="6">
    <source>
        <dbReference type="ARBA" id="ARBA00022801"/>
    </source>
</evidence>
<dbReference type="InterPro" id="IPR014782">
    <property type="entry name" value="Peptidase_M1_dom"/>
</dbReference>
<dbReference type="GO" id="GO:0008270">
    <property type="term" value="F:zinc ion binding"/>
    <property type="evidence" value="ECO:0007669"/>
    <property type="project" value="InterPro"/>
</dbReference>
<dbReference type="CDD" id="cd09599">
    <property type="entry name" value="M1_LTA4H"/>
    <property type="match status" value="1"/>
</dbReference>
<dbReference type="PANTHER" id="PTHR45726">
    <property type="entry name" value="LEUKOTRIENE A-4 HYDROLASE"/>
    <property type="match status" value="1"/>
</dbReference>
<comment type="similarity">
    <text evidence="2">Belongs to the peptidase M1 family.</text>
</comment>
<feature type="binding site" evidence="10">
    <location>
        <position position="316"/>
    </location>
    <ligand>
        <name>Zn(2+)</name>
        <dbReference type="ChEBI" id="CHEBI:29105"/>
        <note>catalytic</note>
    </ligand>
</feature>
<name>A0A2N0QSS9_9GLOM</name>
<keyword evidence="8" id="KW-0482">Metalloprotease</keyword>
<keyword evidence="7 10" id="KW-0862">Zinc</keyword>
<evidence type="ECO:0000259" key="12">
    <source>
        <dbReference type="Pfam" id="PF17900"/>
    </source>
</evidence>
<dbReference type="Proteomes" id="UP000232688">
    <property type="component" value="Unassembled WGS sequence"/>
</dbReference>
<dbReference type="VEuPathDB" id="FungiDB:FUN_004368"/>
<evidence type="ECO:0000256" key="2">
    <source>
        <dbReference type="ARBA" id="ARBA00010136"/>
    </source>
</evidence>
<dbReference type="InterPro" id="IPR049980">
    <property type="entry name" value="LTA4H_cat"/>
</dbReference>
<feature type="non-terminal residue" evidence="13">
    <location>
        <position position="417"/>
    </location>
</feature>
<feature type="binding site" evidence="10">
    <location>
        <position position="293"/>
    </location>
    <ligand>
        <name>Zn(2+)</name>
        <dbReference type="ChEBI" id="CHEBI:29105"/>
        <note>catalytic</note>
    </ligand>
</feature>
<keyword evidence="5 10" id="KW-0479">Metal-binding</keyword>
<keyword evidence="6 13" id="KW-0378">Hydrolase</keyword>
<feature type="active site" description="Proton acceptor" evidence="9">
    <location>
        <position position="294"/>
    </location>
</feature>
<evidence type="ECO:0000256" key="1">
    <source>
        <dbReference type="ARBA" id="ARBA00004496"/>
    </source>
</evidence>
<dbReference type="InterPro" id="IPR045357">
    <property type="entry name" value="Aminopeptidase_N-like_N"/>
</dbReference>
<dbReference type="GO" id="GO:0006508">
    <property type="term" value="P:proteolysis"/>
    <property type="evidence" value="ECO:0007669"/>
    <property type="project" value="UniProtKB-KW"/>
</dbReference>
<dbReference type="Pfam" id="PF01433">
    <property type="entry name" value="Peptidase_M1"/>
    <property type="match status" value="1"/>
</dbReference>
<evidence type="ECO:0000256" key="5">
    <source>
        <dbReference type="ARBA" id="ARBA00022723"/>
    </source>
</evidence>
<feature type="domain" description="Aminopeptidase N-like N-terminal" evidence="12">
    <location>
        <begin position="16"/>
        <end position="199"/>
    </location>
</feature>
<reference evidence="13 14" key="2">
    <citation type="submission" date="2017-10" db="EMBL/GenBank/DDBJ databases">
        <title>Genome analyses suggest a sexual origin of heterokaryosis in a supposedly ancient asexual fungus.</title>
        <authorList>
            <person name="Corradi N."/>
            <person name="Sedzielewska K."/>
            <person name="Noel J."/>
            <person name="Charron P."/>
            <person name="Farinelli L."/>
            <person name="Marton T."/>
            <person name="Kruger M."/>
            <person name="Pelin A."/>
            <person name="Brachmann A."/>
            <person name="Corradi N."/>
        </authorList>
    </citation>
    <scope>NUCLEOTIDE SEQUENCE [LARGE SCALE GENOMIC DNA]</scope>
    <source>
        <strain evidence="13 14">A1</strain>
    </source>
</reference>
<proteinExistence type="inferred from homology"/>
<organism evidence="13 14">
    <name type="scientific">Rhizophagus irregularis</name>
    <dbReference type="NCBI Taxonomy" id="588596"/>
    <lineage>
        <taxon>Eukaryota</taxon>
        <taxon>Fungi</taxon>
        <taxon>Fungi incertae sedis</taxon>
        <taxon>Mucoromycota</taxon>
        <taxon>Glomeromycotina</taxon>
        <taxon>Glomeromycetes</taxon>
        <taxon>Glomerales</taxon>
        <taxon>Glomeraceae</taxon>
        <taxon>Rhizophagus</taxon>
    </lineage>
</organism>
<dbReference type="Pfam" id="PF17900">
    <property type="entry name" value="Peptidase_M1_N"/>
    <property type="match status" value="1"/>
</dbReference>
<dbReference type="InterPro" id="IPR042097">
    <property type="entry name" value="Aminopeptidase_N-like_N_sf"/>
</dbReference>
<evidence type="ECO:0000256" key="9">
    <source>
        <dbReference type="PIRSR" id="PIRSR634015-1"/>
    </source>
</evidence>
<reference evidence="13 14" key="1">
    <citation type="submission" date="2017-10" db="EMBL/GenBank/DDBJ databases">
        <title>Extensive intraspecific genome diversity in a model arbuscular mycorrhizal fungus.</title>
        <authorList>
            <person name="Chen E.C.H."/>
            <person name="Morin E."/>
            <person name="Baudet D."/>
            <person name="Noel J."/>
            <person name="Ndikumana S."/>
            <person name="Charron P."/>
            <person name="St-Onge C."/>
            <person name="Giorgi J."/>
            <person name="Grigoriev I.V."/>
            <person name="Roux C."/>
            <person name="Martin F.M."/>
            <person name="Corradi N."/>
        </authorList>
    </citation>
    <scope>NUCLEOTIDE SEQUENCE [LARGE SCALE GENOMIC DNA]</scope>
    <source>
        <strain evidence="13 14">A1</strain>
    </source>
</reference>
<gene>
    <name evidence="13" type="ORF">RhiirA1_371345</name>
</gene>
<dbReference type="AlphaFoldDB" id="A0A2N0QSS9"/>
<sequence length="417" mass="47002">MYYDPSTLSNINEIQTSHIELNLRVDFEHKILDGSVTLSLITIADNVNKVILDTKSLIIKSVSQDGRQLKFHLNNEIDCFGTTGLHIELEKPLTTGIKFKLEISYNTMIQGTATQWLEPSQTVGKKHPYLFTQCQDIHARSLLPCQDTPCFKLTYSANIQVPHPLRALMSAIGVGDEKIGDGKSKLYKFEQKVKIPSYLIALVVGNLAGKEIGPRSTVWAEPEIVQDAAWEFEDTENFIAIGEKLLTPYEWKKYDLLVLPASFPFGGMENPCLTFITPALIAGDRSLVCVVAHEVAHSWTGNLVTAANWEHFWLNEGWTKFLERKIIGRLYGEKESDFHSIIGWSELEADVKHFGEDNPLTALQPVLKGIDPGDAYSRVPYEKGFNFLYYIQQIVGGPEFFEPYMKAHIEEFAGKSI</sequence>
<dbReference type="GO" id="GO:0004301">
    <property type="term" value="F:epoxide hydrolase activity"/>
    <property type="evidence" value="ECO:0007669"/>
    <property type="project" value="TreeGrafter"/>
</dbReference>
<comment type="subcellular location">
    <subcellularLocation>
        <location evidence="1">Cytoplasm</location>
    </subcellularLocation>
</comment>
<dbReference type="InterPro" id="IPR034015">
    <property type="entry name" value="M1_LTA4H"/>
</dbReference>
<dbReference type="SUPFAM" id="SSF63737">
    <property type="entry name" value="Leukotriene A4 hydrolase N-terminal domain"/>
    <property type="match status" value="1"/>
</dbReference>
<dbReference type="PANTHER" id="PTHR45726:SF3">
    <property type="entry name" value="LEUKOTRIENE A-4 HYDROLASE"/>
    <property type="match status" value="1"/>
</dbReference>
<accession>A0A2N0QSS9</accession>
<evidence type="ECO:0000256" key="7">
    <source>
        <dbReference type="ARBA" id="ARBA00022833"/>
    </source>
</evidence>
<dbReference type="Gene3D" id="2.60.40.1730">
    <property type="entry name" value="tricorn interacting facor f3 domain"/>
    <property type="match status" value="1"/>
</dbReference>
<dbReference type="GO" id="GO:0005829">
    <property type="term" value="C:cytosol"/>
    <property type="evidence" value="ECO:0007669"/>
    <property type="project" value="TreeGrafter"/>
</dbReference>
<evidence type="ECO:0000259" key="11">
    <source>
        <dbReference type="Pfam" id="PF01433"/>
    </source>
</evidence>
<dbReference type="GO" id="GO:0008237">
    <property type="term" value="F:metallopeptidase activity"/>
    <property type="evidence" value="ECO:0007669"/>
    <property type="project" value="UniProtKB-KW"/>
</dbReference>
<evidence type="ECO:0000313" key="13">
    <source>
        <dbReference type="EMBL" id="PKC54080.1"/>
    </source>
</evidence>
<evidence type="ECO:0000256" key="8">
    <source>
        <dbReference type="ARBA" id="ARBA00023049"/>
    </source>
</evidence>
<dbReference type="Gene3D" id="3.30.2010.30">
    <property type="match status" value="1"/>
</dbReference>
<dbReference type="SUPFAM" id="SSF55486">
    <property type="entry name" value="Metalloproteases ('zincins'), catalytic domain"/>
    <property type="match status" value="1"/>
</dbReference>
<dbReference type="InterPro" id="IPR001930">
    <property type="entry name" value="Peptidase_M1"/>
</dbReference>
<dbReference type="Gene3D" id="1.10.390.10">
    <property type="entry name" value="Neutral Protease Domain 2"/>
    <property type="match status" value="1"/>
</dbReference>
<keyword evidence="4" id="KW-0645">Protease</keyword>
<comment type="caution">
    <text evidence="13">The sequence shown here is derived from an EMBL/GenBank/DDBJ whole genome shotgun (WGS) entry which is preliminary data.</text>
</comment>
<comment type="cofactor">
    <cofactor evidence="10">
        <name>Zn(2+)</name>
        <dbReference type="ChEBI" id="CHEBI:29105"/>
    </cofactor>
    <text evidence="10">Binds 1 zinc ion per subunit.</text>
</comment>
<feature type="domain" description="Peptidase M1 membrane alanine aminopeptidase" evidence="11">
    <location>
        <begin position="235"/>
        <end position="416"/>
    </location>
</feature>
<keyword evidence="3" id="KW-0963">Cytoplasm</keyword>
<evidence type="ECO:0000256" key="10">
    <source>
        <dbReference type="PIRSR" id="PIRSR634015-3"/>
    </source>
</evidence>